<dbReference type="InterPro" id="IPR014795">
    <property type="entry name" value="TacA_1-like"/>
</dbReference>
<dbReference type="SUPFAM" id="SSF47598">
    <property type="entry name" value="Ribbon-helix-helix"/>
    <property type="match status" value="1"/>
</dbReference>
<dbReference type="InterPro" id="IPR010985">
    <property type="entry name" value="Ribbon_hlx_hlx"/>
</dbReference>
<proteinExistence type="inferred from homology"/>
<evidence type="ECO:0000256" key="1">
    <source>
        <dbReference type="ARBA" id="ARBA00022649"/>
    </source>
</evidence>
<protein>
    <submittedName>
        <fullName evidence="3">DUF1778 domain-containing protein</fullName>
    </submittedName>
</protein>
<evidence type="ECO:0000313" key="4">
    <source>
        <dbReference type="Proteomes" id="UP001164706"/>
    </source>
</evidence>
<dbReference type="AlphaFoldDB" id="A0A9E8MPM1"/>
<accession>A0A9E8MPM1</accession>
<dbReference type="GO" id="GO:0006355">
    <property type="term" value="P:regulation of DNA-templated transcription"/>
    <property type="evidence" value="ECO:0007669"/>
    <property type="project" value="InterPro"/>
</dbReference>
<dbReference type="Proteomes" id="UP001164706">
    <property type="component" value="Chromosome"/>
</dbReference>
<keyword evidence="4" id="KW-1185">Reference proteome</keyword>
<name>A0A9E8MPM1_9MICO</name>
<reference evidence="3" key="1">
    <citation type="submission" date="2022-11" db="EMBL/GenBank/DDBJ databases">
        <title>Description of Microcella daejonensis nov. sp, isolated from riverside soil.</title>
        <authorList>
            <person name="Molina K.M."/>
            <person name="Kim S.B."/>
        </authorList>
    </citation>
    <scope>NUCLEOTIDE SEQUENCE</scope>
    <source>
        <strain evidence="3">MMS21-STM12</strain>
    </source>
</reference>
<dbReference type="PANTHER" id="PTHR35401">
    <property type="entry name" value="COPG FAMILY HELIX-TURN-HELIX PROTEIN-RELATED-RELATED"/>
    <property type="match status" value="1"/>
</dbReference>
<sequence>MTTSQTRINMRISTEALDQIRDAARLQGQDVTAFVLGAAMANARQVLLEDRVLTMTPAEVLQLERALDADAAPSKRLREAVRRHGAAVRSE</sequence>
<dbReference type="EMBL" id="CP113089">
    <property type="protein sequence ID" value="WAB82531.1"/>
    <property type="molecule type" value="Genomic_DNA"/>
</dbReference>
<comment type="similarity">
    <text evidence="2">Belongs to the TacA antitoxin family.</text>
</comment>
<dbReference type="RefSeq" id="WP_267782642.1">
    <property type="nucleotide sequence ID" value="NZ_CP113089.1"/>
</dbReference>
<keyword evidence="1" id="KW-1277">Toxin-antitoxin system</keyword>
<dbReference type="Gene3D" id="1.20.5.780">
    <property type="entry name" value="Single helix bin"/>
    <property type="match status" value="1"/>
</dbReference>
<dbReference type="Pfam" id="PF08681">
    <property type="entry name" value="TacA1"/>
    <property type="match status" value="1"/>
</dbReference>
<evidence type="ECO:0000313" key="3">
    <source>
        <dbReference type="EMBL" id="WAB82531.1"/>
    </source>
</evidence>
<dbReference type="KEGG" id="mdb:OVN18_05890"/>
<gene>
    <name evidence="3" type="ORF">OVN18_05890</name>
</gene>
<dbReference type="PANTHER" id="PTHR35401:SF2">
    <property type="entry name" value="ABC-TYPE TRANSPORT SYSTEM"/>
    <property type="match status" value="1"/>
</dbReference>
<organism evidence="3 4">
    <name type="scientific">Microcella daejeonensis</name>
    <dbReference type="NCBI Taxonomy" id="2994971"/>
    <lineage>
        <taxon>Bacteria</taxon>
        <taxon>Bacillati</taxon>
        <taxon>Actinomycetota</taxon>
        <taxon>Actinomycetes</taxon>
        <taxon>Micrococcales</taxon>
        <taxon>Microbacteriaceae</taxon>
        <taxon>Microcella</taxon>
    </lineage>
</organism>
<evidence type="ECO:0000256" key="2">
    <source>
        <dbReference type="ARBA" id="ARBA00049988"/>
    </source>
</evidence>